<reference evidence="2 3" key="1">
    <citation type="submission" date="2014-11" db="EMBL/GenBank/DDBJ databases">
        <title>Genetic blueprint of the zoonotic pathogen Toxocara canis.</title>
        <authorList>
            <person name="Zhu X.-Q."/>
            <person name="Korhonen P.K."/>
            <person name="Cai H."/>
            <person name="Young N.D."/>
            <person name="Nejsum P."/>
            <person name="von Samson-Himmelstjerna G."/>
            <person name="Boag P.R."/>
            <person name="Tan P."/>
            <person name="Li Q."/>
            <person name="Min J."/>
            <person name="Yang Y."/>
            <person name="Wang X."/>
            <person name="Fang X."/>
            <person name="Hall R.S."/>
            <person name="Hofmann A."/>
            <person name="Sternberg P.W."/>
            <person name="Jex A.R."/>
            <person name="Gasser R.B."/>
        </authorList>
    </citation>
    <scope>NUCLEOTIDE SEQUENCE [LARGE SCALE GENOMIC DNA]</scope>
    <source>
        <strain evidence="2">PN_DK_2014</strain>
    </source>
</reference>
<name>A0A0B2VEU9_TOXCA</name>
<gene>
    <name evidence="2" type="ORF">Tcan_00001</name>
</gene>
<protein>
    <submittedName>
        <fullName evidence="2">Uncharacterized protein</fullName>
    </submittedName>
</protein>
<feature type="chain" id="PRO_5002078199" evidence="1">
    <location>
        <begin position="21"/>
        <end position="65"/>
    </location>
</feature>
<feature type="signal peptide" evidence="1">
    <location>
        <begin position="1"/>
        <end position="20"/>
    </location>
</feature>
<sequence>MKRIILVAITLVLLVAVVSAGVTFSEQRQLDEMSRANRVKRAYYIWWRGPYWGYGWRRPYWGYWG</sequence>
<accession>A0A0B2VEU9</accession>
<feature type="non-terminal residue" evidence="2">
    <location>
        <position position="65"/>
    </location>
</feature>
<evidence type="ECO:0000313" key="2">
    <source>
        <dbReference type="EMBL" id="KHN80078.1"/>
    </source>
</evidence>
<organism evidence="2 3">
    <name type="scientific">Toxocara canis</name>
    <name type="common">Canine roundworm</name>
    <dbReference type="NCBI Taxonomy" id="6265"/>
    <lineage>
        <taxon>Eukaryota</taxon>
        <taxon>Metazoa</taxon>
        <taxon>Ecdysozoa</taxon>
        <taxon>Nematoda</taxon>
        <taxon>Chromadorea</taxon>
        <taxon>Rhabditida</taxon>
        <taxon>Spirurina</taxon>
        <taxon>Ascaridomorpha</taxon>
        <taxon>Ascaridoidea</taxon>
        <taxon>Toxocaridae</taxon>
        <taxon>Toxocara</taxon>
    </lineage>
</organism>
<keyword evidence="1" id="KW-0732">Signal</keyword>
<proteinExistence type="predicted"/>
<dbReference type="AlphaFoldDB" id="A0A0B2VEU9"/>
<keyword evidence="3" id="KW-1185">Reference proteome</keyword>
<evidence type="ECO:0000256" key="1">
    <source>
        <dbReference type="SAM" id="SignalP"/>
    </source>
</evidence>
<dbReference type="EMBL" id="JPKZ01001781">
    <property type="protein sequence ID" value="KHN80078.1"/>
    <property type="molecule type" value="Genomic_DNA"/>
</dbReference>
<comment type="caution">
    <text evidence="2">The sequence shown here is derived from an EMBL/GenBank/DDBJ whole genome shotgun (WGS) entry which is preliminary data.</text>
</comment>
<evidence type="ECO:0000313" key="3">
    <source>
        <dbReference type="Proteomes" id="UP000031036"/>
    </source>
</evidence>
<dbReference type="Proteomes" id="UP000031036">
    <property type="component" value="Unassembled WGS sequence"/>
</dbReference>